<comment type="caution">
    <text evidence="7">The sequence shown here is derived from an EMBL/GenBank/DDBJ whole genome shotgun (WGS) entry which is preliminary data.</text>
</comment>
<dbReference type="SUPFAM" id="SSF81799">
    <property type="entry name" value="Putative methyltransferase TM0872, insert domain"/>
    <property type="match status" value="1"/>
</dbReference>
<reference evidence="7 8" key="1">
    <citation type="journal article" date="2016" name="Nat. Commun.">
        <title>Thousands of microbial genomes shed light on interconnected biogeochemical processes in an aquifer system.</title>
        <authorList>
            <person name="Anantharaman K."/>
            <person name="Brown C.T."/>
            <person name="Hug L.A."/>
            <person name="Sharon I."/>
            <person name="Castelle C.J."/>
            <person name="Probst A.J."/>
            <person name="Thomas B.C."/>
            <person name="Singh A."/>
            <person name="Wilkins M.J."/>
            <person name="Karaoz U."/>
            <person name="Brodie E.L."/>
            <person name="Williams K.H."/>
            <person name="Hubbard S.S."/>
            <person name="Banfield J.F."/>
        </authorList>
    </citation>
    <scope>NUCLEOTIDE SEQUENCE [LARGE SCALE GENOMIC DNA]</scope>
</reference>
<dbReference type="Gene3D" id="3.40.50.150">
    <property type="entry name" value="Vaccinia Virus protein VP39"/>
    <property type="match status" value="1"/>
</dbReference>
<evidence type="ECO:0000256" key="1">
    <source>
        <dbReference type="ARBA" id="ARBA00010396"/>
    </source>
</evidence>
<accession>A0A1F7ULC2</accession>
<dbReference type="STRING" id="1802399.A3E39_02325"/>
<keyword evidence="5 6" id="KW-0949">S-adenosyl-L-methionine</keyword>
<protein>
    <recommendedName>
        <fullName evidence="6">Ribosomal RNA small subunit methyltransferase H</fullName>
        <ecNumber evidence="6">2.1.1.199</ecNumber>
    </recommendedName>
    <alternativeName>
        <fullName evidence="6">16S rRNA m(4)C1402 methyltransferase</fullName>
    </alternativeName>
    <alternativeName>
        <fullName evidence="6">rRNA (cytosine-N(4)-)-methyltransferase RsmH</fullName>
    </alternativeName>
</protein>
<organism evidence="7 8">
    <name type="scientific">Candidatus Uhrbacteria bacterium RIFCSPHIGHO2_12_FULL_60_25</name>
    <dbReference type="NCBI Taxonomy" id="1802399"/>
    <lineage>
        <taxon>Bacteria</taxon>
        <taxon>Candidatus Uhriibacteriota</taxon>
    </lineage>
</organism>
<evidence type="ECO:0000256" key="3">
    <source>
        <dbReference type="ARBA" id="ARBA00022603"/>
    </source>
</evidence>
<dbReference type="EC" id="2.1.1.199" evidence="6"/>
<gene>
    <name evidence="6" type="primary">rsmH</name>
    <name evidence="7" type="ORF">A3E39_02325</name>
</gene>
<comment type="function">
    <text evidence="6">Specifically methylates the N4 position of cytidine in position 1402 (C1402) of 16S rRNA.</text>
</comment>
<feature type="binding site" evidence="6">
    <location>
        <position position="101"/>
    </location>
    <ligand>
        <name>S-adenosyl-L-methionine</name>
        <dbReference type="ChEBI" id="CHEBI:59789"/>
    </ligand>
</feature>
<dbReference type="AlphaFoldDB" id="A0A1F7ULC2"/>
<dbReference type="InterPro" id="IPR029063">
    <property type="entry name" value="SAM-dependent_MTases_sf"/>
</dbReference>
<evidence type="ECO:0000313" key="7">
    <source>
        <dbReference type="EMBL" id="OGL79059.1"/>
    </source>
</evidence>
<proteinExistence type="inferred from homology"/>
<dbReference type="GO" id="GO:0071424">
    <property type="term" value="F:rRNA (cytosine-N4-)-methyltransferase activity"/>
    <property type="evidence" value="ECO:0007669"/>
    <property type="project" value="UniProtKB-UniRule"/>
</dbReference>
<keyword evidence="4 6" id="KW-0808">Transferase</keyword>
<feature type="binding site" evidence="6">
    <location>
        <position position="80"/>
    </location>
    <ligand>
        <name>S-adenosyl-L-methionine</name>
        <dbReference type="ChEBI" id="CHEBI:59789"/>
    </ligand>
</feature>
<dbReference type="SUPFAM" id="SSF53335">
    <property type="entry name" value="S-adenosyl-L-methionine-dependent methyltransferases"/>
    <property type="match status" value="1"/>
</dbReference>
<keyword evidence="2 6" id="KW-0698">rRNA processing</keyword>
<evidence type="ECO:0000256" key="4">
    <source>
        <dbReference type="ARBA" id="ARBA00022679"/>
    </source>
</evidence>
<keyword evidence="6" id="KW-0963">Cytoplasm</keyword>
<evidence type="ECO:0000313" key="8">
    <source>
        <dbReference type="Proteomes" id="UP000176603"/>
    </source>
</evidence>
<dbReference type="GO" id="GO:0070475">
    <property type="term" value="P:rRNA base methylation"/>
    <property type="evidence" value="ECO:0007669"/>
    <property type="project" value="UniProtKB-UniRule"/>
</dbReference>
<evidence type="ECO:0000256" key="6">
    <source>
        <dbReference type="HAMAP-Rule" id="MF_01007"/>
    </source>
</evidence>
<dbReference type="PIRSF" id="PIRSF004486">
    <property type="entry name" value="MraW"/>
    <property type="match status" value="1"/>
</dbReference>
<comment type="subcellular location">
    <subcellularLocation>
        <location evidence="6">Cytoplasm</location>
    </subcellularLocation>
</comment>
<dbReference type="InterPro" id="IPR002903">
    <property type="entry name" value="RsmH"/>
</dbReference>
<dbReference type="EMBL" id="MGEH01000018">
    <property type="protein sequence ID" value="OGL79059.1"/>
    <property type="molecule type" value="Genomic_DNA"/>
</dbReference>
<dbReference type="Gene3D" id="1.10.150.170">
    <property type="entry name" value="Putative methyltransferase TM0872, insert domain"/>
    <property type="match status" value="1"/>
</dbReference>
<comment type="similarity">
    <text evidence="1 6">Belongs to the methyltransferase superfamily. RsmH family.</text>
</comment>
<comment type="catalytic activity">
    <reaction evidence="6">
        <text>cytidine(1402) in 16S rRNA + S-adenosyl-L-methionine = N(4)-methylcytidine(1402) in 16S rRNA + S-adenosyl-L-homocysteine + H(+)</text>
        <dbReference type="Rhea" id="RHEA:42928"/>
        <dbReference type="Rhea" id="RHEA-COMP:10286"/>
        <dbReference type="Rhea" id="RHEA-COMP:10287"/>
        <dbReference type="ChEBI" id="CHEBI:15378"/>
        <dbReference type="ChEBI" id="CHEBI:57856"/>
        <dbReference type="ChEBI" id="CHEBI:59789"/>
        <dbReference type="ChEBI" id="CHEBI:74506"/>
        <dbReference type="ChEBI" id="CHEBI:82748"/>
        <dbReference type="EC" id="2.1.1.199"/>
    </reaction>
</comment>
<evidence type="ECO:0000256" key="2">
    <source>
        <dbReference type="ARBA" id="ARBA00022552"/>
    </source>
</evidence>
<feature type="binding site" evidence="6">
    <location>
        <position position="53"/>
    </location>
    <ligand>
        <name>S-adenosyl-L-methionine</name>
        <dbReference type="ChEBI" id="CHEBI:59789"/>
    </ligand>
</feature>
<evidence type="ECO:0000256" key="5">
    <source>
        <dbReference type="ARBA" id="ARBA00022691"/>
    </source>
</evidence>
<dbReference type="PANTHER" id="PTHR11265:SF0">
    <property type="entry name" value="12S RRNA N4-METHYLCYTIDINE METHYLTRANSFERASE"/>
    <property type="match status" value="1"/>
</dbReference>
<name>A0A1F7ULC2_9BACT</name>
<dbReference type="GO" id="GO:0005737">
    <property type="term" value="C:cytoplasm"/>
    <property type="evidence" value="ECO:0007669"/>
    <property type="project" value="UniProtKB-SubCell"/>
</dbReference>
<dbReference type="NCBIfam" id="TIGR00006">
    <property type="entry name" value="16S rRNA (cytosine(1402)-N(4))-methyltransferase RsmH"/>
    <property type="match status" value="1"/>
</dbReference>
<dbReference type="InterPro" id="IPR023397">
    <property type="entry name" value="SAM-dep_MeTrfase_MraW_recog"/>
</dbReference>
<dbReference type="Proteomes" id="UP000176603">
    <property type="component" value="Unassembled WGS sequence"/>
</dbReference>
<dbReference type="Pfam" id="PF01795">
    <property type="entry name" value="Methyltransf_5"/>
    <property type="match status" value="1"/>
</dbReference>
<keyword evidence="3 6" id="KW-0489">Methyltransferase</keyword>
<sequence>MTTSHIAVMTREVMDLLQPRSGGRYLDGTLGGGTHAEELLKASAPDGRVLSLDVDLKAIERAQTRLAAYEGRWKVVEENFRHLDRVATEHGMVPLDGILLDLGFSSDELADPTKGLSFLKDGPLDMRFGPKANDDGLTAADIVNSWTEDEIERILRMFGEERYARRYAHGVIQARRASRIIGTLDLVAVIQKATPGSRRTLKDGARQIHPATRTFQALRIVVNDEFESLKQAIVASAKVLRPGGRLAIITFHSLEDRIVKEAFHGEGWRAITKKPLVPSDDEIRVNPRSRSAKLRVAERVE</sequence>
<comment type="caution">
    <text evidence="6">Lacks conserved residue(s) required for the propagation of feature annotation.</text>
</comment>
<dbReference type="HAMAP" id="MF_01007">
    <property type="entry name" value="16SrRNA_methyltr_H"/>
    <property type="match status" value="1"/>
</dbReference>
<dbReference type="PANTHER" id="PTHR11265">
    <property type="entry name" value="S-ADENOSYL-METHYLTRANSFERASE MRAW"/>
    <property type="match status" value="1"/>
</dbReference>